<keyword evidence="2" id="KW-0378">Hydrolase</keyword>
<dbReference type="EC" id="3.1.1.5" evidence="2"/>
<dbReference type="Proteomes" id="UP000675881">
    <property type="component" value="Chromosome 1"/>
</dbReference>
<dbReference type="CDD" id="cd01824">
    <property type="entry name" value="Phospholipase_B_like"/>
    <property type="match status" value="1"/>
</dbReference>
<organism evidence="3">
    <name type="scientific">Lepeophtheirus salmonis</name>
    <name type="common">Salmon louse</name>
    <name type="synonym">Caligus salmonis</name>
    <dbReference type="NCBI Taxonomy" id="72036"/>
    <lineage>
        <taxon>Eukaryota</taxon>
        <taxon>Metazoa</taxon>
        <taxon>Ecdysozoa</taxon>
        <taxon>Arthropoda</taxon>
        <taxon>Crustacea</taxon>
        <taxon>Multicrustacea</taxon>
        <taxon>Hexanauplia</taxon>
        <taxon>Copepoda</taxon>
        <taxon>Siphonostomatoida</taxon>
        <taxon>Caligidae</taxon>
        <taxon>Lepeophtheirus</taxon>
    </lineage>
</organism>
<dbReference type="Gene3D" id="3.40.50.1110">
    <property type="entry name" value="SGNH hydrolase"/>
    <property type="match status" value="1"/>
</dbReference>
<evidence type="ECO:0000313" key="4">
    <source>
        <dbReference type="Proteomes" id="UP000675881"/>
    </source>
</evidence>
<dbReference type="InterPro" id="IPR035547">
    <property type="entry name" value="Phospholipase_B"/>
</dbReference>
<dbReference type="PANTHER" id="PTHR21325:SF31">
    <property type="entry name" value="GH22081P-RELATED"/>
    <property type="match status" value="1"/>
</dbReference>
<keyword evidence="1" id="KW-0732">Signal</keyword>
<reference evidence="3" key="1">
    <citation type="submission" date="2014-05" db="EMBL/GenBank/DDBJ databases">
        <authorList>
            <person name="Chronopoulou M."/>
        </authorList>
    </citation>
    <scope>NUCLEOTIDE SEQUENCE</scope>
    <source>
        <tissue evidence="3">Whole organism</tissue>
    </source>
</reference>
<dbReference type="EMBL" id="HG994580">
    <property type="protein sequence ID" value="CAF2766782.1"/>
    <property type="molecule type" value="Genomic_DNA"/>
</dbReference>
<accession>A0A0K2UP72</accession>
<dbReference type="GO" id="GO:0004623">
    <property type="term" value="F:phospholipase A2 activity"/>
    <property type="evidence" value="ECO:0007669"/>
    <property type="project" value="UniProtKB-EC"/>
</dbReference>
<protein>
    <submittedName>
        <fullName evidence="3">AGAP011513PAlike [Tribolium castaneum]</fullName>
    </submittedName>
    <submittedName>
        <fullName evidence="2">PLB1</fullName>
        <ecNumber evidence="2">3.1.1.4</ecNumber>
        <ecNumber evidence="2">3.1.1.5</ecNumber>
    </submittedName>
</protein>
<dbReference type="OrthoDB" id="10265800at2759"/>
<proteinExistence type="predicted"/>
<dbReference type="InterPro" id="IPR001087">
    <property type="entry name" value="GDSL"/>
</dbReference>
<feature type="signal peptide" evidence="1">
    <location>
        <begin position="1"/>
        <end position="25"/>
    </location>
</feature>
<dbReference type="PANTHER" id="PTHR21325">
    <property type="entry name" value="PHOSPHOLIPASE B, PLB1"/>
    <property type="match status" value="1"/>
</dbReference>
<dbReference type="EC" id="3.1.1.4" evidence="2"/>
<feature type="chain" id="PRO_5036294079" evidence="1">
    <location>
        <begin position="26"/>
        <end position="461"/>
    </location>
</feature>
<dbReference type="GO" id="GO:0006644">
    <property type="term" value="P:phospholipid metabolic process"/>
    <property type="evidence" value="ECO:0007669"/>
    <property type="project" value="TreeGrafter"/>
</dbReference>
<dbReference type="EMBL" id="HACA01022479">
    <property type="protein sequence ID" value="CDW39840.1"/>
    <property type="molecule type" value="Transcribed_RNA"/>
</dbReference>
<gene>
    <name evidence="2" type="ORF">LSAA_2132</name>
</gene>
<evidence type="ECO:0000313" key="2">
    <source>
        <dbReference type="EMBL" id="CAF2766782.1"/>
    </source>
</evidence>
<dbReference type="Pfam" id="PF00657">
    <property type="entry name" value="Lipase_GDSL"/>
    <property type="match status" value="1"/>
</dbReference>
<reference evidence="2" key="2">
    <citation type="submission" date="2021-02" db="EMBL/GenBank/DDBJ databases">
        <authorList>
            <person name="Bekaert M."/>
        </authorList>
    </citation>
    <scope>NUCLEOTIDE SEQUENCE</scope>
    <source>
        <strain evidence="2">IoA-00</strain>
    </source>
</reference>
<keyword evidence="4" id="KW-1185">Reference proteome</keyword>
<name>A0A0K2UP72_LEPSM</name>
<evidence type="ECO:0000313" key="3">
    <source>
        <dbReference type="EMBL" id="CDW39840.1"/>
    </source>
</evidence>
<evidence type="ECO:0000256" key="1">
    <source>
        <dbReference type="SAM" id="SignalP"/>
    </source>
</evidence>
<dbReference type="GO" id="GO:0004622">
    <property type="term" value="F:phosphatidylcholine lysophospholipase activity"/>
    <property type="evidence" value="ECO:0007669"/>
    <property type="project" value="UniProtKB-EC"/>
</dbReference>
<dbReference type="InterPro" id="IPR036514">
    <property type="entry name" value="SGNH_hydro_sf"/>
</dbReference>
<sequence length="461" mass="52580">MSLRDPFLLLQVFLLLTFFISTALSYPQSISPPTLSQTIRNSANVFNNGSRLLFSSVSTGIRTTSQIIINQRDRQQCSMHRSLEFPCRNLRPSSIVPSSVHHLRPGDIKVIGALGDSITAGTGALADNLFQLLWEYRGVSFSAGGLGTWREYLTVPNILKNFNPKLYGFSTGTNKVRNEKNIDYNMARSGATSKDLLRQVHLLIEKIKRDPHIDYGKDWKMITIFIGHNDVCSHTCQRHPKFHDSEFVSSPEVYISFIRKALDTLQKELPRTFVSIMPMADVSLSLDIVEKPIPCDFTFFYLCPCLFDPFFSNTFSKMEMMSLERKYLYELEKLVSSGRYDIKPDFTVVIQPSIVEGDVPRSKTRRGVLQPNLDYLAPDCFHFSQKLHAMVSRALWNNLLEPVGLKRRNYRPDTPFLCPTEIHPYLATNVNSRNSTMSTSDMMQDFMEQIGNEPGRMNCPL</sequence>
<dbReference type="InterPro" id="IPR038885">
    <property type="entry name" value="PLB1"/>
</dbReference>
<dbReference type="AlphaFoldDB" id="A0A0K2UP72"/>
<dbReference type="SUPFAM" id="SSF52266">
    <property type="entry name" value="SGNH hydrolase"/>
    <property type="match status" value="1"/>
</dbReference>